<evidence type="ECO:0000313" key="2">
    <source>
        <dbReference type="EMBL" id="ORY76285.1"/>
    </source>
</evidence>
<feature type="region of interest" description="Disordered" evidence="1">
    <location>
        <begin position="265"/>
        <end position="286"/>
    </location>
</feature>
<feature type="region of interest" description="Disordered" evidence="1">
    <location>
        <begin position="75"/>
        <end position="119"/>
    </location>
</feature>
<gene>
    <name evidence="2" type="ORF">BCR35DRAFT_305951</name>
</gene>
<comment type="caution">
    <text evidence="2">The sequence shown here is derived from an EMBL/GenBank/DDBJ whole genome shotgun (WGS) entry which is preliminary data.</text>
</comment>
<feature type="compositionally biased region" description="Polar residues" evidence="1">
    <location>
        <begin position="79"/>
        <end position="95"/>
    </location>
</feature>
<sequence>MDAAASSLDGCLGRADPYIYTLRHKYLEHQQGRTSNAGISVDELERRTFGALPRLLSPLSRIELAFYEAHGITFDDPASPSNSTAEASRSSASINQPPPGSSPLATETEQPFRSAPPRSSFALPASLQTKLLPPSLSDLLLGLDQASTLPWSDELEKIYQLVPESNWKQLEADYEELIRRVCAARSEGRSEAWKQLQEALFAARRNIMHVHSLRNRHQQHAQFELAASRGEAPLQLSAKLPPLATLLSLEEKSFFAGYGIDLSIPSSKPRSPSPHPPSLPSPDTLPEVQLRSALEHPHQPSIALAELQWDLQPSTDEPLIEFD</sequence>
<evidence type="ECO:0000313" key="3">
    <source>
        <dbReference type="Proteomes" id="UP000193467"/>
    </source>
</evidence>
<reference evidence="2 3" key="1">
    <citation type="submission" date="2016-07" db="EMBL/GenBank/DDBJ databases">
        <title>Pervasive Adenine N6-methylation of Active Genes in Fungi.</title>
        <authorList>
            <consortium name="DOE Joint Genome Institute"/>
            <person name="Mondo S.J."/>
            <person name="Dannebaum R.O."/>
            <person name="Kuo R.C."/>
            <person name="Labutti K."/>
            <person name="Haridas S."/>
            <person name="Kuo A."/>
            <person name="Salamov A."/>
            <person name="Ahrendt S.R."/>
            <person name="Lipzen A."/>
            <person name="Sullivan W."/>
            <person name="Andreopoulos W.B."/>
            <person name="Clum A."/>
            <person name="Lindquist E."/>
            <person name="Daum C."/>
            <person name="Ramamoorthy G.K."/>
            <person name="Gryganskyi A."/>
            <person name="Culley D."/>
            <person name="Magnuson J.K."/>
            <person name="James T.Y."/>
            <person name="O'Malley M.A."/>
            <person name="Stajich J.E."/>
            <person name="Spatafora J.W."/>
            <person name="Visel A."/>
            <person name="Grigoriev I.V."/>
        </authorList>
    </citation>
    <scope>NUCLEOTIDE SEQUENCE [LARGE SCALE GENOMIC DNA]</scope>
    <source>
        <strain evidence="2 3">62-1032</strain>
    </source>
</reference>
<dbReference type="EMBL" id="MCGR01000035">
    <property type="protein sequence ID" value="ORY76285.1"/>
    <property type="molecule type" value="Genomic_DNA"/>
</dbReference>
<dbReference type="InParanoid" id="A0A1Y2EZX9"/>
<protein>
    <submittedName>
        <fullName evidence="2">Uncharacterized protein</fullName>
    </submittedName>
</protein>
<evidence type="ECO:0000256" key="1">
    <source>
        <dbReference type="SAM" id="MobiDB-lite"/>
    </source>
</evidence>
<accession>A0A1Y2EZX9</accession>
<proteinExistence type="predicted"/>
<dbReference type="AlphaFoldDB" id="A0A1Y2EZX9"/>
<name>A0A1Y2EZX9_9BASI</name>
<keyword evidence="3" id="KW-1185">Reference proteome</keyword>
<feature type="compositionally biased region" description="Pro residues" evidence="1">
    <location>
        <begin position="271"/>
        <end position="280"/>
    </location>
</feature>
<organism evidence="2 3">
    <name type="scientific">Leucosporidium creatinivorum</name>
    <dbReference type="NCBI Taxonomy" id="106004"/>
    <lineage>
        <taxon>Eukaryota</taxon>
        <taxon>Fungi</taxon>
        <taxon>Dikarya</taxon>
        <taxon>Basidiomycota</taxon>
        <taxon>Pucciniomycotina</taxon>
        <taxon>Microbotryomycetes</taxon>
        <taxon>Leucosporidiales</taxon>
        <taxon>Leucosporidium</taxon>
    </lineage>
</organism>
<dbReference type="Proteomes" id="UP000193467">
    <property type="component" value="Unassembled WGS sequence"/>
</dbReference>